<name>X1KNM7_9ZZZZ</name>
<proteinExistence type="predicted"/>
<gene>
    <name evidence="2" type="ORF">S03H2_72650</name>
</gene>
<keyword evidence="1" id="KW-1133">Transmembrane helix</keyword>
<sequence>LSWLTFEKVKRGELGTDKENRVDKLKVETFSLLISILIHLGLLTAPIFLS</sequence>
<dbReference type="AlphaFoldDB" id="X1KNM7"/>
<organism evidence="2">
    <name type="scientific">marine sediment metagenome</name>
    <dbReference type="NCBI Taxonomy" id="412755"/>
    <lineage>
        <taxon>unclassified sequences</taxon>
        <taxon>metagenomes</taxon>
        <taxon>ecological metagenomes</taxon>
    </lineage>
</organism>
<reference evidence="2" key="1">
    <citation type="journal article" date="2014" name="Front. Microbiol.">
        <title>High frequency of phylogenetically diverse reductive dehalogenase-homologous genes in deep subseafloor sedimentary metagenomes.</title>
        <authorList>
            <person name="Kawai M."/>
            <person name="Futagami T."/>
            <person name="Toyoda A."/>
            <person name="Takaki Y."/>
            <person name="Nishi S."/>
            <person name="Hori S."/>
            <person name="Arai W."/>
            <person name="Tsubouchi T."/>
            <person name="Morono Y."/>
            <person name="Uchiyama I."/>
            <person name="Ito T."/>
            <person name="Fujiyama A."/>
            <person name="Inagaki F."/>
            <person name="Takami H."/>
        </authorList>
    </citation>
    <scope>NUCLEOTIDE SEQUENCE</scope>
    <source>
        <strain evidence="2">Expedition CK06-06</strain>
    </source>
</reference>
<comment type="caution">
    <text evidence="2">The sequence shown here is derived from an EMBL/GenBank/DDBJ whole genome shotgun (WGS) entry which is preliminary data.</text>
</comment>
<feature type="non-terminal residue" evidence="2">
    <location>
        <position position="50"/>
    </location>
</feature>
<feature type="non-terminal residue" evidence="2">
    <location>
        <position position="1"/>
    </location>
</feature>
<protein>
    <submittedName>
        <fullName evidence="2">Uncharacterized protein</fullName>
    </submittedName>
</protein>
<feature type="transmembrane region" description="Helical" evidence="1">
    <location>
        <begin position="30"/>
        <end position="49"/>
    </location>
</feature>
<keyword evidence="1" id="KW-0472">Membrane</keyword>
<evidence type="ECO:0000256" key="1">
    <source>
        <dbReference type="SAM" id="Phobius"/>
    </source>
</evidence>
<accession>X1KNM7</accession>
<evidence type="ECO:0000313" key="2">
    <source>
        <dbReference type="EMBL" id="GAH91749.1"/>
    </source>
</evidence>
<dbReference type="EMBL" id="BARU01049256">
    <property type="protein sequence ID" value="GAH91749.1"/>
    <property type="molecule type" value="Genomic_DNA"/>
</dbReference>
<keyword evidence="1" id="KW-0812">Transmembrane</keyword>